<evidence type="ECO:0000313" key="3">
    <source>
        <dbReference type="EMBL" id="WTY98041.1"/>
    </source>
</evidence>
<evidence type="ECO:0000256" key="1">
    <source>
        <dbReference type="SAM" id="MobiDB-lite"/>
    </source>
</evidence>
<dbReference type="EMBL" id="CP109535">
    <property type="protein sequence ID" value="WTY98041.1"/>
    <property type="molecule type" value="Genomic_DNA"/>
</dbReference>
<gene>
    <name evidence="3" type="ORF">OG626_25720</name>
</gene>
<proteinExistence type="predicted"/>
<dbReference type="AlphaFoldDB" id="A0AAU3GYN7"/>
<protein>
    <submittedName>
        <fullName evidence="3">Uncharacterized protein</fullName>
    </submittedName>
</protein>
<evidence type="ECO:0000256" key="2">
    <source>
        <dbReference type="SAM" id="SignalP"/>
    </source>
</evidence>
<sequence>MRIAATTLRWGAATAATGALLMSTATIAGAAEAREPAAPAAQSIRSDGQPRQASSGTTYAYRGVQGGNLCLLSRCSVGGPASRDDAGPSNTQGFNLCLLAVCDVRP</sequence>
<feature type="chain" id="PRO_5043805031" evidence="2">
    <location>
        <begin position="31"/>
        <end position="106"/>
    </location>
</feature>
<feature type="compositionally biased region" description="Polar residues" evidence="1">
    <location>
        <begin position="43"/>
        <end position="56"/>
    </location>
</feature>
<name>A0AAU3GYN7_9ACTN</name>
<feature type="signal peptide" evidence="2">
    <location>
        <begin position="1"/>
        <end position="30"/>
    </location>
</feature>
<feature type="compositionally biased region" description="Low complexity" evidence="1">
    <location>
        <begin position="32"/>
        <end position="41"/>
    </location>
</feature>
<accession>A0AAU3GYN7</accession>
<feature type="region of interest" description="Disordered" evidence="1">
    <location>
        <begin position="32"/>
        <end position="56"/>
    </location>
</feature>
<organism evidence="3">
    <name type="scientific">Streptomyces sp. NBC_01401</name>
    <dbReference type="NCBI Taxonomy" id="2903854"/>
    <lineage>
        <taxon>Bacteria</taxon>
        <taxon>Bacillati</taxon>
        <taxon>Actinomycetota</taxon>
        <taxon>Actinomycetes</taxon>
        <taxon>Kitasatosporales</taxon>
        <taxon>Streptomycetaceae</taxon>
        <taxon>Streptomyces</taxon>
    </lineage>
</organism>
<reference evidence="3" key="1">
    <citation type="submission" date="2022-10" db="EMBL/GenBank/DDBJ databases">
        <title>The complete genomes of actinobacterial strains from the NBC collection.</title>
        <authorList>
            <person name="Joergensen T.S."/>
            <person name="Alvarez Arevalo M."/>
            <person name="Sterndorff E.B."/>
            <person name="Faurdal D."/>
            <person name="Vuksanovic O."/>
            <person name="Mourched A.-S."/>
            <person name="Charusanti P."/>
            <person name="Shaw S."/>
            <person name="Blin K."/>
            <person name="Weber T."/>
        </authorList>
    </citation>
    <scope>NUCLEOTIDE SEQUENCE</scope>
    <source>
        <strain evidence="3">NBC_01401</strain>
    </source>
</reference>
<keyword evidence="2" id="KW-0732">Signal</keyword>